<feature type="domain" description="Transcription regulator PadR C-terminal" evidence="3">
    <location>
        <begin position="107"/>
        <end position="172"/>
    </location>
</feature>
<feature type="coiled-coil region" evidence="1">
    <location>
        <begin position="117"/>
        <end position="144"/>
    </location>
</feature>
<dbReference type="InterPro" id="IPR036390">
    <property type="entry name" value="WH_DNA-bd_sf"/>
</dbReference>
<organism evidence="4 5">
    <name type="scientific">Cohnella candidum</name>
    <dbReference type="NCBI Taxonomy" id="2674991"/>
    <lineage>
        <taxon>Bacteria</taxon>
        <taxon>Bacillati</taxon>
        <taxon>Bacillota</taxon>
        <taxon>Bacilli</taxon>
        <taxon>Bacillales</taxon>
        <taxon>Paenibacillaceae</taxon>
        <taxon>Cohnella</taxon>
    </lineage>
</organism>
<protein>
    <submittedName>
        <fullName evidence="4">PadR family transcriptional regulator</fullName>
    </submittedName>
</protein>
<dbReference type="Pfam" id="PF10400">
    <property type="entry name" value="Vir_act_alpha_C"/>
    <property type="match status" value="1"/>
</dbReference>
<dbReference type="SUPFAM" id="SSF46785">
    <property type="entry name" value="Winged helix' DNA-binding domain"/>
    <property type="match status" value="1"/>
</dbReference>
<keyword evidence="1" id="KW-0175">Coiled coil</keyword>
<evidence type="ECO:0000259" key="3">
    <source>
        <dbReference type="Pfam" id="PF10400"/>
    </source>
</evidence>
<sequence>MSVKLLILGLLMEQDRHPYEIRQTIKDRNWHVTFRIRDGSLYYAVDQLRDDGLIEASEIVPVPGENRPDKTIYRITDKGKNEFLGMLYGQMEEKQFPYHPLFPTLPFVRHGDPEKVAEAASRQIAACEARIERMKAVIQLKEEALPRGSIHLLRGILRFSEAERDWLKDVLADAESGALKDACWTPDRLLELMNPKKTT</sequence>
<dbReference type="KEGG" id="coh:EAV92_01745"/>
<proteinExistence type="predicted"/>
<keyword evidence="5" id="KW-1185">Reference proteome</keyword>
<evidence type="ECO:0000313" key="4">
    <source>
        <dbReference type="EMBL" id="AYQ71419.1"/>
    </source>
</evidence>
<accession>A0A3G3JV86</accession>
<dbReference type="EMBL" id="CP033433">
    <property type="protein sequence ID" value="AYQ71419.1"/>
    <property type="molecule type" value="Genomic_DNA"/>
</dbReference>
<evidence type="ECO:0000256" key="1">
    <source>
        <dbReference type="SAM" id="Coils"/>
    </source>
</evidence>
<dbReference type="Pfam" id="PF03551">
    <property type="entry name" value="PadR"/>
    <property type="match status" value="1"/>
</dbReference>
<evidence type="ECO:0000313" key="5">
    <source>
        <dbReference type="Proteomes" id="UP000269097"/>
    </source>
</evidence>
<dbReference type="InterPro" id="IPR005149">
    <property type="entry name" value="Tscrpt_reg_PadR_N"/>
</dbReference>
<dbReference type="Proteomes" id="UP000269097">
    <property type="component" value="Chromosome"/>
</dbReference>
<reference evidence="4 5" key="1">
    <citation type="submission" date="2018-10" db="EMBL/GenBank/DDBJ databases">
        <title>Genome Sequence of Cohnella sp.</title>
        <authorList>
            <person name="Srinivasan S."/>
            <person name="Kim M.K."/>
        </authorList>
    </citation>
    <scope>NUCLEOTIDE SEQUENCE [LARGE SCALE GENOMIC DNA]</scope>
    <source>
        <strain evidence="4 5">18JY8-7</strain>
    </source>
</reference>
<dbReference type="AlphaFoldDB" id="A0A3G3JV86"/>
<dbReference type="Gene3D" id="1.10.10.10">
    <property type="entry name" value="Winged helix-like DNA-binding domain superfamily/Winged helix DNA-binding domain"/>
    <property type="match status" value="1"/>
</dbReference>
<evidence type="ECO:0000259" key="2">
    <source>
        <dbReference type="Pfam" id="PF03551"/>
    </source>
</evidence>
<name>A0A3G3JV86_9BACL</name>
<dbReference type="PANTHER" id="PTHR43252">
    <property type="entry name" value="TRANSCRIPTIONAL REGULATOR YQJI"/>
    <property type="match status" value="1"/>
</dbReference>
<feature type="domain" description="Transcription regulator PadR N-terminal" evidence="2">
    <location>
        <begin position="7"/>
        <end position="83"/>
    </location>
</feature>
<dbReference type="RefSeq" id="WP_123039483.1">
    <property type="nucleotide sequence ID" value="NZ_CP033433.1"/>
</dbReference>
<dbReference type="InterPro" id="IPR018309">
    <property type="entry name" value="Tscrpt_reg_PadR_C"/>
</dbReference>
<dbReference type="InterPro" id="IPR036388">
    <property type="entry name" value="WH-like_DNA-bd_sf"/>
</dbReference>
<gene>
    <name evidence="4" type="ORF">EAV92_01745</name>
</gene>
<dbReference type="PANTHER" id="PTHR43252:SF7">
    <property type="entry name" value="TRANSCRIPTIONAL REGULATOR YQJI"/>
    <property type="match status" value="1"/>
</dbReference>